<reference evidence="1" key="1">
    <citation type="submission" date="2014-06" db="EMBL/GenBank/DDBJ databases">
        <title>Key roles for freshwater Actinobacteria revealed by deep metagenomic sequencing.</title>
        <authorList>
            <person name="Ghai R."/>
            <person name="Mizuno C.M."/>
            <person name="Picazo A."/>
            <person name="Camacho A."/>
            <person name="Rodriguez-Valera F."/>
        </authorList>
    </citation>
    <scope>NUCLEOTIDE SEQUENCE</scope>
</reference>
<dbReference type="EMBL" id="JNSL01000010">
    <property type="protein sequence ID" value="KGA21269.1"/>
    <property type="molecule type" value="Genomic_DNA"/>
</dbReference>
<evidence type="ECO:0000313" key="1">
    <source>
        <dbReference type="EMBL" id="KGA21269.1"/>
    </source>
</evidence>
<gene>
    <name evidence="1" type="ORF">GM51_3035</name>
</gene>
<evidence type="ECO:0008006" key="2">
    <source>
        <dbReference type="Google" id="ProtNLM"/>
    </source>
</evidence>
<proteinExistence type="predicted"/>
<sequence>MGIEYLLIAAGIVILIAVLAQRRMLQKRLIENKEALAGIKLQDGITFEVGQVLKKTPRLKGDGTFKFKTLGCIPFANNFEEVRLARRIYFVDPTVVEVLLLPDPSNLERKLAVAVTLDSKVLGYVPTQEAGEMHKYLLAHSSGVRAMAKIYLGSRPEYNGVMLDFAKPLRLESKRISK</sequence>
<protein>
    <recommendedName>
        <fullName evidence="2">HIRAN domain-containing protein</fullName>
    </recommendedName>
</protein>
<name>A0A094QG45_9ZZZZ</name>
<comment type="caution">
    <text evidence="1">The sequence shown here is derived from an EMBL/GenBank/DDBJ whole genome shotgun (WGS) entry which is preliminary data.</text>
</comment>
<organism evidence="1">
    <name type="scientific">freshwater metagenome</name>
    <dbReference type="NCBI Taxonomy" id="449393"/>
    <lineage>
        <taxon>unclassified sequences</taxon>
        <taxon>metagenomes</taxon>
        <taxon>ecological metagenomes</taxon>
    </lineage>
</organism>
<dbReference type="AlphaFoldDB" id="A0A094QG45"/>
<accession>A0A094QG45</accession>